<evidence type="ECO:0000313" key="1">
    <source>
        <dbReference type="EMBL" id="KKM85569.1"/>
    </source>
</evidence>
<reference evidence="1" key="1">
    <citation type="journal article" date="2015" name="Nature">
        <title>Complex archaea that bridge the gap between prokaryotes and eukaryotes.</title>
        <authorList>
            <person name="Spang A."/>
            <person name="Saw J.H."/>
            <person name="Jorgensen S.L."/>
            <person name="Zaremba-Niedzwiedzka K."/>
            <person name="Martijn J."/>
            <person name="Lind A.E."/>
            <person name="van Eijk R."/>
            <person name="Schleper C."/>
            <person name="Guy L."/>
            <person name="Ettema T.J."/>
        </authorList>
    </citation>
    <scope>NUCLEOTIDE SEQUENCE</scope>
</reference>
<organism evidence="1">
    <name type="scientific">marine sediment metagenome</name>
    <dbReference type="NCBI Taxonomy" id="412755"/>
    <lineage>
        <taxon>unclassified sequences</taxon>
        <taxon>metagenomes</taxon>
        <taxon>ecological metagenomes</taxon>
    </lineage>
</organism>
<name>A0A0F9KTD1_9ZZZZ</name>
<accession>A0A0F9KTD1</accession>
<dbReference type="AlphaFoldDB" id="A0A0F9KTD1"/>
<dbReference type="EMBL" id="LAZR01007388">
    <property type="protein sequence ID" value="KKM85569.1"/>
    <property type="molecule type" value="Genomic_DNA"/>
</dbReference>
<sequence>MNVIAYTAKRYERATRRVVGRRAVVITCPPYDDGYFVEGKIQYGLFGNYDLAVFNLHGFPNLPVWLGDDQLIAMKGSTLSSQRHFAKGVFAINCNLGDIGHPMLQCLWDAGAEWVVAGDGLNYGGTMWPVGTDILLRWFRRSLEGKTPEQALVRAKKIARWVAPQFTADQRLALRDALKFEVHRN</sequence>
<protein>
    <submittedName>
        <fullName evidence="1">Uncharacterized protein</fullName>
    </submittedName>
</protein>
<proteinExistence type="predicted"/>
<comment type="caution">
    <text evidence="1">The sequence shown here is derived from an EMBL/GenBank/DDBJ whole genome shotgun (WGS) entry which is preliminary data.</text>
</comment>
<gene>
    <name evidence="1" type="ORF">LCGC14_1287760</name>
</gene>